<keyword evidence="5" id="KW-0677">Repeat</keyword>
<dbReference type="InterPro" id="IPR011992">
    <property type="entry name" value="EF-hand-dom_pair"/>
</dbReference>
<dbReference type="GO" id="GO:0012505">
    <property type="term" value="C:endomembrane system"/>
    <property type="evidence" value="ECO:0007669"/>
    <property type="project" value="UniProtKB-SubCell"/>
</dbReference>
<comment type="caution">
    <text evidence="9">The sequence shown here is derived from an EMBL/GenBank/DDBJ whole genome shotgun (WGS) entry which is preliminary data.</text>
</comment>
<evidence type="ECO:0000259" key="8">
    <source>
        <dbReference type="PROSITE" id="PS50222"/>
    </source>
</evidence>
<reference evidence="9" key="1">
    <citation type="thesis" date="2020" institute="ProQuest LLC" country="789 East Eisenhower Parkway, Ann Arbor, MI, USA">
        <title>Comparative Genomics and Chromosome Evolution.</title>
        <authorList>
            <person name="Mudd A.B."/>
        </authorList>
    </citation>
    <scope>NUCLEOTIDE SEQUENCE</scope>
    <source>
        <strain evidence="9">Female2</strain>
        <tissue evidence="9">Blood</tissue>
    </source>
</reference>
<keyword evidence="7" id="KW-0472">Membrane</keyword>
<evidence type="ECO:0000256" key="6">
    <source>
        <dbReference type="ARBA" id="ARBA00022837"/>
    </source>
</evidence>
<evidence type="ECO:0000256" key="2">
    <source>
        <dbReference type="ARBA" id="ARBA00004496"/>
    </source>
</evidence>
<evidence type="ECO:0000256" key="3">
    <source>
        <dbReference type="ARBA" id="ARBA00022490"/>
    </source>
</evidence>
<dbReference type="PROSITE" id="PS50222">
    <property type="entry name" value="EF_HAND_2"/>
    <property type="match status" value="1"/>
</dbReference>
<dbReference type="Pfam" id="PF13833">
    <property type="entry name" value="EF-hand_8"/>
    <property type="match status" value="1"/>
</dbReference>
<organism evidence="9 10">
    <name type="scientific">Hymenochirus boettgeri</name>
    <name type="common">Congo dwarf clawed frog</name>
    <dbReference type="NCBI Taxonomy" id="247094"/>
    <lineage>
        <taxon>Eukaryota</taxon>
        <taxon>Metazoa</taxon>
        <taxon>Chordata</taxon>
        <taxon>Craniata</taxon>
        <taxon>Vertebrata</taxon>
        <taxon>Euteleostomi</taxon>
        <taxon>Amphibia</taxon>
        <taxon>Batrachia</taxon>
        <taxon>Anura</taxon>
        <taxon>Pipoidea</taxon>
        <taxon>Pipidae</taxon>
        <taxon>Pipinae</taxon>
        <taxon>Hymenochirus</taxon>
    </lineage>
</organism>
<evidence type="ECO:0000256" key="4">
    <source>
        <dbReference type="ARBA" id="ARBA00022723"/>
    </source>
</evidence>
<comment type="subcellular location">
    <subcellularLocation>
        <location evidence="2">Cytoplasm</location>
    </subcellularLocation>
    <subcellularLocation>
        <location evidence="1">Endomembrane system</location>
    </subcellularLocation>
</comment>
<evidence type="ECO:0000256" key="5">
    <source>
        <dbReference type="ARBA" id="ARBA00022737"/>
    </source>
</evidence>
<dbReference type="OrthoDB" id="186625at2759"/>
<keyword evidence="3" id="KW-0963">Cytoplasm</keyword>
<evidence type="ECO:0000313" key="9">
    <source>
        <dbReference type="EMBL" id="KAG8443815.1"/>
    </source>
</evidence>
<name>A0A8T2JER6_9PIPI</name>
<dbReference type="EMBL" id="JAACNH010000004">
    <property type="protein sequence ID" value="KAG8443815.1"/>
    <property type="molecule type" value="Genomic_DNA"/>
</dbReference>
<keyword evidence="10" id="KW-1185">Reference proteome</keyword>
<dbReference type="SUPFAM" id="SSF47473">
    <property type="entry name" value="EF-hand"/>
    <property type="match status" value="1"/>
</dbReference>
<accession>A0A8T2JER6</accession>
<evidence type="ECO:0000256" key="7">
    <source>
        <dbReference type="ARBA" id="ARBA00023136"/>
    </source>
</evidence>
<dbReference type="PROSITE" id="PS00018">
    <property type="entry name" value="EF_HAND_1"/>
    <property type="match status" value="1"/>
</dbReference>
<keyword evidence="4" id="KW-0479">Metal-binding</keyword>
<gene>
    <name evidence="9" type="ORF">GDO86_009123</name>
</gene>
<dbReference type="Gene3D" id="1.10.238.10">
    <property type="entry name" value="EF-hand"/>
    <property type="match status" value="1"/>
</dbReference>
<dbReference type="FunFam" id="1.10.238.10:FF:000634">
    <property type="entry name" value="Calpain 8"/>
    <property type="match status" value="1"/>
</dbReference>
<dbReference type="GO" id="GO:0005509">
    <property type="term" value="F:calcium ion binding"/>
    <property type="evidence" value="ECO:0007669"/>
    <property type="project" value="InterPro"/>
</dbReference>
<dbReference type="InterPro" id="IPR002048">
    <property type="entry name" value="EF_hand_dom"/>
</dbReference>
<dbReference type="PANTHER" id="PTHR46735:SF3">
    <property type="entry name" value="CALPAIN SMALL SUBUNIT 1-RELATED"/>
    <property type="match status" value="1"/>
</dbReference>
<dbReference type="AlphaFoldDB" id="A0A8T2JER6"/>
<dbReference type="InterPro" id="IPR018247">
    <property type="entry name" value="EF_Hand_1_Ca_BS"/>
</dbReference>
<dbReference type="GO" id="GO:0110158">
    <property type="term" value="C:calpain complex"/>
    <property type="evidence" value="ECO:0007669"/>
    <property type="project" value="TreeGrafter"/>
</dbReference>
<evidence type="ECO:0000313" key="10">
    <source>
        <dbReference type="Proteomes" id="UP000812440"/>
    </source>
</evidence>
<keyword evidence="6" id="KW-0106">Calcium</keyword>
<feature type="domain" description="EF-hand" evidence="8">
    <location>
        <begin position="67"/>
        <end position="102"/>
    </location>
</feature>
<proteinExistence type="predicted"/>
<protein>
    <recommendedName>
        <fullName evidence="8">EF-hand domain-containing protein</fullName>
    </recommendedName>
</protein>
<dbReference type="PANTHER" id="PTHR46735">
    <property type="entry name" value="CALPAIN, SMALL SUBUNIT 1 A-RELATED"/>
    <property type="match status" value="1"/>
</dbReference>
<dbReference type="Proteomes" id="UP000812440">
    <property type="component" value="Chromosome 5"/>
</dbReference>
<evidence type="ECO:0000256" key="1">
    <source>
        <dbReference type="ARBA" id="ARBA00004308"/>
    </source>
</evidence>
<sequence length="165" mass="18880">MIFDKLAGEKQEVDARDLQTILNKLLSKRPDLRSNGFTLSTCREMISLQDMDGTATLSLTEFHVLWMKIQKYLGIYIKADTDRSGTIDAHEMRSALQEAGFTLNNKIQQSIALRYTSDNLTINFDGFVACMMRLETLFKMFQLLDKKKTGIIELSLQEWLCATLV</sequence>